<proteinExistence type="predicted"/>
<feature type="repeat" description="TPR" evidence="1">
    <location>
        <begin position="152"/>
        <end position="185"/>
    </location>
</feature>
<feature type="repeat" description="TPR" evidence="1">
    <location>
        <begin position="423"/>
        <end position="456"/>
    </location>
</feature>
<dbReference type="Proteomes" id="UP001178461">
    <property type="component" value="Chromosome Z"/>
</dbReference>
<dbReference type="Pfam" id="PF13432">
    <property type="entry name" value="TPR_16"/>
    <property type="match status" value="1"/>
</dbReference>
<dbReference type="Gene3D" id="1.25.40.10">
    <property type="entry name" value="Tetratricopeptide repeat domain"/>
    <property type="match status" value="5"/>
</dbReference>
<name>A0AA35LEG1_9SAUR</name>
<accession>A0AA35LEG1</accession>
<feature type="region of interest" description="Disordered" evidence="3">
    <location>
        <begin position="598"/>
        <end position="640"/>
    </location>
</feature>
<dbReference type="SMART" id="SM00028">
    <property type="entry name" value="TPR"/>
    <property type="match status" value="8"/>
</dbReference>
<dbReference type="SUPFAM" id="SSF48452">
    <property type="entry name" value="TPR-like"/>
    <property type="match status" value="2"/>
</dbReference>
<evidence type="ECO:0000256" key="1">
    <source>
        <dbReference type="PROSITE-ProRule" id="PRU00339"/>
    </source>
</evidence>
<dbReference type="Pfam" id="PF13414">
    <property type="entry name" value="TPR_11"/>
    <property type="match status" value="1"/>
</dbReference>
<protein>
    <submittedName>
        <fullName evidence="4">Tetratricopeptide repeat protein 16 isoform X1</fullName>
    </submittedName>
</protein>
<dbReference type="InterPro" id="IPR011990">
    <property type="entry name" value="TPR-like_helical_dom_sf"/>
</dbReference>
<dbReference type="PANTHER" id="PTHR45153">
    <property type="entry name" value="TETRATRICOPEPTIDE REPEAT PROTEIN 16"/>
    <property type="match status" value="1"/>
</dbReference>
<dbReference type="AlphaFoldDB" id="A0AA35LEG1"/>
<feature type="repeat" description="TPR" evidence="1">
    <location>
        <begin position="382"/>
        <end position="415"/>
    </location>
</feature>
<evidence type="ECO:0000313" key="5">
    <source>
        <dbReference type="Proteomes" id="UP001178461"/>
    </source>
</evidence>
<dbReference type="PANTHER" id="PTHR45153:SF1">
    <property type="entry name" value="TETRATRICOPEPTIDE REPEAT PROTEIN 16"/>
    <property type="match status" value="1"/>
</dbReference>
<dbReference type="Pfam" id="PF13181">
    <property type="entry name" value="TPR_8"/>
    <property type="match status" value="1"/>
</dbReference>
<sequence>MEWDEEEEENEKEAQEVKEVKMSTVYLEFFPTAVTEEKLEEARQRKISRIFGAAKTLQHVKNPNKVGTFEGILQNKIDEHCNKGEEYFSQREWENAITCYTKALNLDPNKVELYEKKAEALLQLCDFQSAALHLQKAYIVSSHQEDIGCRFAFIFHLQGQCLYEQNAYLDALESFTRASELQPQNKLYRMRSIACLAALKKYNDCLQMVNEEVAQERKNPDLFVLRARLYQCFGKVTFCFHNLQDALELDPEHSEALLMLERLRKEAQKFKEQAVSKAVKGNLKAALLKINRATDHNPLQADYFLFRGNILRRLRDFDAAIGDYLRAVELSREEDGSEVCVEAQKQVLLTYNDFAVHCYDKGFYEEAVLLLNKAITGEKNEKGLYVNRGDCFLKLGELNFAMADYQQALDLQPFDPSLQKRAAWLYDEMGLQEFRESRYPQAEAYFSQAIENNPRELRYYMHRAKTRLFLQETMGAKEDLITAFLLDPTREEIHSLANTLFPGEPIQSAVDSKIGELAKALLDRRLKACPIFEASANQKSSESEGSSSPKDFYIQNDELEAPEEEKRKQQTAAEEKRLNEKMATCLKKSNMVNKELKAARENTSLEPTTVRLDPCPHLPEKEHSEEPYKWRKFSQGIGHF</sequence>
<dbReference type="PROSITE" id="PS50005">
    <property type="entry name" value="TPR"/>
    <property type="match status" value="5"/>
</dbReference>
<reference evidence="4" key="1">
    <citation type="submission" date="2022-12" db="EMBL/GenBank/DDBJ databases">
        <authorList>
            <person name="Alioto T."/>
            <person name="Alioto T."/>
            <person name="Gomez Garrido J."/>
        </authorList>
    </citation>
    <scope>NUCLEOTIDE SEQUENCE</scope>
</reference>
<keyword evidence="2" id="KW-0175">Coiled coil</keyword>
<dbReference type="EMBL" id="OX395140">
    <property type="protein sequence ID" value="CAI5794431.1"/>
    <property type="molecule type" value="Genomic_DNA"/>
</dbReference>
<keyword evidence="1" id="KW-0802">TPR repeat</keyword>
<evidence type="ECO:0000256" key="2">
    <source>
        <dbReference type="SAM" id="Coils"/>
    </source>
</evidence>
<gene>
    <name evidence="4" type="ORF">PODLI_1B011603</name>
</gene>
<keyword evidence="5" id="KW-1185">Reference proteome</keyword>
<feature type="repeat" description="TPR" evidence="1">
    <location>
        <begin position="301"/>
        <end position="334"/>
    </location>
</feature>
<dbReference type="InterPro" id="IPR019734">
    <property type="entry name" value="TPR_rpt"/>
</dbReference>
<evidence type="ECO:0000256" key="3">
    <source>
        <dbReference type="SAM" id="MobiDB-lite"/>
    </source>
</evidence>
<feature type="repeat" description="TPR" evidence="1">
    <location>
        <begin position="77"/>
        <end position="110"/>
    </location>
</feature>
<evidence type="ECO:0000313" key="4">
    <source>
        <dbReference type="EMBL" id="CAI5794431.1"/>
    </source>
</evidence>
<feature type="compositionally biased region" description="Basic and acidic residues" evidence="3">
    <location>
        <begin position="618"/>
        <end position="629"/>
    </location>
</feature>
<organism evidence="4 5">
    <name type="scientific">Podarcis lilfordi</name>
    <name type="common">Lilford's wall lizard</name>
    <dbReference type="NCBI Taxonomy" id="74358"/>
    <lineage>
        <taxon>Eukaryota</taxon>
        <taxon>Metazoa</taxon>
        <taxon>Chordata</taxon>
        <taxon>Craniata</taxon>
        <taxon>Vertebrata</taxon>
        <taxon>Euteleostomi</taxon>
        <taxon>Lepidosauria</taxon>
        <taxon>Squamata</taxon>
        <taxon>Bifurcata</taxon>
        <taxon>Unidentata</taxon>
        <taxon>Episquamata</taxon>
        <taxon>Laterata</taxon>
        <taxon>Lacertibaenia</taxon>
        <taxon>Lacertidae</taxon>
        <taxon>Podarcis</taxon>
    </lineage>
</organism>
<feature type="coiled-coil region" evidence="2">
    <location>
        <begin position="253"/>
        <end position="280"/>
    </location>
</feature>